<dbReference type="AlphaFoldDB" id="A0A9W8VDG6"/>
<sequence>MCKTVYLRRWCIKCGGLASYDQDHRDCKAKGKPECKIEIESYDTSVPPDNCDKCEKERIKKKEEEAKKAGK</sequence>
<evidence type="ECO:0000313" key="1">
    <source>
        <dbReference type="EMBL" id="KAJ4258066.1"/>
    </source>
</evidence>
<accession>A0A9W8VDG6</accession>
<protein>
    <submittedName>
        <fullName evidence="1">Uncharacterized protein</fullName>
    </submittedName>
</protein>
<gene>
    <name evidence="1" type="ORF">NW762_008206</name>
</gene>
<reference evidence="1" key="1">
    <citation type="submission" date="2022-09" db="EMBL/GenBank/DDBJ databases">
        <title>Fusarium specimens isolated from Avocado Roots.</title>
        <authorList>
            <person name="Stajich J."/>
            <person name="Roper C."/>
            <person name="Heimlech-Rivalta G."/>
        </authorList>
    </citation>
    <scope>NUCLEOTIDE SEQUENCE</scope>
    <source>
        <strain evidence="1">CF00136</strain>
    </source>
</reference>
<evidence type="ECO:0000313" key="2">
    <source>
        <dbReference type="Proteomes" id="UP001152049"/>
    </source>
</evidence>
<name>A0A9W8VDG6_9HYPO</name>
<keyword evidence="2" id="KW-1185">Reference proteome</keyword>
<proteinExistence type="predicted"/>
<dbReference type="Proteomes" id="UP001152049">
    <property type="component" value="Unassembled WGS sequence"/>
</dbReference>
<dbReference type="EMBL" id="JAOQAZ010000016">
    <property type="protein sequence ID" value="KAJ4258066.1"/>
    <property type="molecule type" value="Genomic_DNA"/>
</dbReference>
<organism evidence="1 2">
    <name type="scientific">Fusarium torreyae</name>
    <dbReference type="NCBI Taxonomy" id="1237075"/>
    <lineage>
        <taxon>Eukaryota</taxon>
        <taxon>Fungi</taxon>
        <taxon>Dikarya</taxon>
        <taxon>Ascomycota</taxon>
        <taxon>Pezizomycotina</taxon>
        <taxon>Sordariomycetes</taxon>
        <taxon>Hypocreomycetidae</taxon>
        <taxon>Hypocreales</taxon>
        <taxon>Nectriaceae</taxon>
        <taxon>Fusarium</taxon>
    </lineage>
</organism>
<comment type="caution">
    <text evidence="1">The sequence shown here is derived from an EMBL/GenBank/DDBJ whole genome shotgun (WGS) entry which is preliminary data.</text>
</comment>